<feature type="transmembrane region" description="Helical" evidence="1">
    <location>
        <begin position="16"/>
        <end position="36"/>
    </location>
</feature>
<keyword evidence="1" id="KW-1133">Transmembrane helix</keyword>
<proteinExistence type="predicted"/>
<feature type="transmembrane region" description="Helical" evidence="1">
    <location>
        <begin position="42"/>
        <end position="62"/>
    </location>
</feature>
<keyword evidence="1" id="KW-0472">Membrane</keyword>
<organism evidence="2">
    <name type="scientific">Intestinibacter bartlettii</name>
    <dbReference type="NCBI Taxonomy" id="261299"/>
    <lineage>
        <taxon>Bacteria</taxon>
        <taxon>Bacillati</taxon>
        <taxon>Bacillota</taxon>
        <taxon>Clostridia</taxon>
        <taxon>Peptostreptococcales</taxon>
        <taxon>Peptostreptococcaceae</taxon>
        <taxon>Intestinibacter</taxon>
    </lineage>
</organism>
<accession>A0A6N3BHS7</accession>
<reference evidence="2" key="1">
    <citation type="submission" date="2019-11" db="EMBL/GenBank/DDBJ databases">
        <authorList>
            <person name="Feng L."/>
        </authorList>
    </citation>
    <scope>NUCLEOTIDE SEQUENCE</scope>
    <source>
        <strain evidence="2">IbartlettiiLFYP30</strain>
    </source>
</reference>
<evidence type="ECO:0000256" key="1">
    <source>
        <dbReference type="SAM" id="Phobius"/>
    </source>
</evidence>
<sequence>MNKKEIIINQSKTKRITYAVVFAVVTLIYGIMYRSNLLSRELGLVLVAFCAGLTLYFIYSVYFPKASIVINKDGIKQKAMRGKGPIKWEKISEIYICVIPKKKYDTYFLGIKYRKDENDTRKVKFKGKVDQKIGDAVLVIDELEMQPYDIYNNIQKYYSKFIRK</sequence>
<dbReference type="GeneID" id="89564522"/>
<dbReference type="EMBL" id="CACRUE010000024">
    <property type="protein sequence ID" value="VYU02099.1"/>
    <property type="molecule type" value="Genomic_DNA"/>
</dbReference>
<protein>
    <submittedName>
        <fullName evidence="2">Uncharacterized protein</fullName>
    </submittedName>
</protein>
<gene>
    <name evidence="2" type="ORF">IBLFYP30_01542</name>
</gene>
<keyword evidence="1" id="KW-0812">Transmembrane</keyword>
<evidence type="ECO:0000313" key="2">
    <source>
        <dbReference type="EMBL" id="VYU02099.1"/>
    </source>
</evidence>
<dbReference type="AlphaFoldDB" id="A0A6N3BHS7"/>
<name>A0A6N3BHS7_9FIRM</name>
<dbReference type="RefSeq" id="WP_007285950.1">
    <property type="nucleotide sequence ID" value="NZ_BAABYO010000001.1"/>
</dbReference>